<feature type="transmembrane region" description="Helical" evidence="1">
    <location>
        <begin position="69"/>
        <end position="88"/>
    </location>
</feature>
<evidence type="ECO:0000313" key="3">
    <source>
        <dbReference type="Proteomes" id="UP000594015"/>
    </source>
</evidence>
<dbReference type="PROSITE" id="PS51257">
    <property type="entry name" value="PROKAR_LIPOPROTEIN"/>
    <property type="match status" value="1"/>
</dbReference>
<reference evidence="2 3" key="1">
    <citation type="submission" date="2018-06" db="EMBL/GenBank/DDBJ databases">
        <title>Comparative genomics of Bradyrhizobium nodulating Arachidis hypogaea.</title>
        <authorList>
            <person name="Li Y."/>
        </authorList>
    </citation>
    <scope>NUCLEOTIDE SEQUENCE [LARGE SCALE GENOMIC DNA]</scope>
    <source>
        <strain evidence="2 3">CCBAU 051107</strain>
    </source>
</reference>
<evidence type="ECO:0000313" key="2">
    <source>
        <dbReference type="EMBL" id="QOZ65885.1"/>
    </source>
</evidence>
<proteinExistence type="predicted"/>
<feature type="transmembrane region" description="Helical" evidence="1">
    <location>
        <begin position="108"/>
        <end position="126"/>
    </location>
</feature>
<evidence type="ECO:0000256" key="1">
    <source>
        <dbReference type="SAM" id="Phobius"/>
    </source>
</evidence>
<gene>
    <name evidence="2" type="ORF">WN72_05210</name>
</gene>
<dbReference type="EMBL" id="CP030050">
    <property type="protein sequence ID" value="QOZ65885.1"/>
    <property type="molecule type" value="Genomic_DNA"/>
</dbReference>
<protein>
    <recommendedName>
        <fullName evidence="4">Mll5186 protein</fullName>
    </recommendedName>
</protein>
<evidence type="ECO:0008006" key="4">
    <source>
        <dbReference type="Google" id="ProtNLM"/>
    </source>
</evidence>
<accession>A0AAE7NKI5</accession>
<feature type="transmembrane region" description="Helical" evidence="1">
    <location>
        <begin position="245"/>
        <end position="264"/>
    </location>
</feature>
<dbReference type="RefSeq" id="WP_092219580.1">
    <property type="nucleotide sequence ID" value="NZ_CP030050.1"/>
</dbReference>
<dbReference type="Proteomes" id="UP000594015">
    <property type="component" value="Chromosome"/>
</dbReference>
<feature type="transmembrane region" description="Helical" evidence="1">
    <location>
        <begin position="25"/>
        <end position="48"/>
    </location>
</feature>
<dbReference type="KEGG" id="barh:WN72_05210"/>
<keyword evidence="1" id="KW-1133">Transmembrane helix</keyword>
<sequence length="279" mass="28463">MIDKVVVAPTGSRASFLSGVSWPSIVAGAVVACAMTLLLVAFGTGLGLSVVSPWAGSGISATTFKITTGLYLIVIAMISSSLGGYIAGRLRSGWDGVEPDEVYFRDTAHGFVAWALASVLGAALLATPATSLVSGAVTGASQGAASSAAQSAGSMDGYVDTLLRSDPAAQGQNANPADTRSEVTRLFTRSFRNGGDLKGPDREYAAKVVAARTGLSQADAEKRVNDVVTQIKADADAARKATAALAFWITASLLLGAFCASLAATEGGGLRDGTWKLRR</sequence>
<keyword evidence="1" id="KW-0472">Membrane</keyword>
<keyword evidence="1" id="KW-0812">Transmembrane</keyword>
<organism evidence="2 3">
    <name type="scientific">Bradyrhizobium arachidis</name>
    <dbReference type="NCBI Taxonomy" id="858423"/>
    <lineage>
        <taxon>Bacteria</taxon>
        <taxon>Pseudomonadati</taxon>
        <taxon>Pseudomonadota</taxon>
        <taxon>Alphaproteobacteria</taxon>
        <taxon>Hyphomicrobiales</taxon>
        <taxon>Nitrobacteraceae</taxon>
        <taxon>Bradyrhizobium</taxon>
    </lineage>
</organism>
<dbReference type="AlphaFoldDB" id="A0AAE7NKI5"/>
<name>A0AAE7NKI5_9BRAD</name>